<dbReference type="PROSITE" id="PS50255">
    <property type="entry name" value="CYTOCHROME_B5_2"/>
    <property type="match status" value="1"/>
</dbReference>
<dbReference type="SUPFAM" id="SSF55856">
    <property type="entry name" value="Cytochrome b5-like heme/steroid binding domain"/>
    <property type="match status" value="1"/>
</dbReference>
<dbReference type="PRINTS" id="PR00363">
    <property type="entry name" value="CYTOCHROMEB5"/>
</dbReference>
<dbReference type="InterPro" id="IPR036400">
    <property type="entry name" value="Cyt_B5-like_heme/steroid_sf"/>
</dbReference>
<keyword evidence="5" id="KW-0472">Membrane</keyword>
<feature type="transmembrane region" description="Helical" evidence="5">
    <location>
        <begin position="83"/>
        <end position="104"/>
    </location>
</feature>
<keyword evidence="2" id="KW-0479">Metal-binding</keyword>
<accession>A0A6J6F4X8</accession>
<dbReference type="Pfam" id="PF00173">
    <property type="entry name" value="Cyt-b5"/>
    <property type="match status" value="1"/>
</dbReference>
<evidence type="ECO:0000256" key="4">
    <source>
        <dbReference type="ARBA" id="ARBA00038168"/>
    </source>
</evidence>
<dbReference type="Gene3D" id="3.10.120.10">
    <property type="entry name" value="Cytochrome b5-like heme/steroid binding domain"/>
    <property type="match status" value="1"/>
</dbReference>
<keyword evidence="5" id="KW-0812">Transmembrane</keyword>
<name>A0A6J6F4X8_9ZZZZ</name>
<dbReference type="SMART" id="SM01117">
    <property type="entry name" value="Cyt-b5"/>
    <property type="match status" value="1"/>
</dbReference>
<dbReference type="EMBL" id="CAEZTZ010000016">
    <property type="protein sequence ID" value="CAB4579888.1"/>
    <property type="molecule type" value="Genomic_DNA"/>
</dbReference>
<evidence type="ECO:0000256" key="1">
    <source>
        <dbReference type="ARBA" id="ARBA00022617"/>
    </source>
</evidence>
<dbReference type="PANTHER" id="PTHR19359:SF95">
    <property type="entry name" value="CYTOCHROME B5 TYPE B"/>
    <property type="match status" value="1"/>
</dbReference>
<dbReference type="Pfam" id="PF09990">
    <property type="entry name" value="DUF2231"/>
    <property type="match status" value="1"/>
</dbReference>
<reference evidence="7" key="1">
    <citation type="submission" date="2020-05" db="EMBL/GenBank/DDBJ databases">
        <authorList>
            <person name="Chiriac C."/>
            <person name="Salcher M."/>
            <person name="Ghai R."/>
            <person name="Kavagutti S V."/>
        </authorList>
    </citation>
    <scope>NUCLEOTIDE SEQUENCE</scope>
</reference>
<evidence type="ECO:0000256" key="5">
    <source>
        <dbReference type="SAM" id="Phobius"/>
    </source>
</evidence>
<proteinExistence type="inferred from homology"/>
<keyword evidence="5" id="KW-1133">Transmembrane helix</keyword>
<dbReference type="AlphaFoldDB" id="A0A6J6F4X8"/>
<protein>
    <submittedName>
        <fullName evidence="7">Unannotated protein</fullName>
    </submittedName>
</protein>
<sequence length="244" mass="25342">MPDFFDTIAGLPVHPLVIHFVVVVVPLAALGLIVAVLNTSFRRRFALALVLLLAVSVPLSFIAKESGESLAERVGITERHQSLGDIFPLWVTVLAVVTVVWYLVSRRDGSDVLRKIAGVAVIAVSIGVTSLTFLVGHSGAEATWAKLIGAPVDPNPTATTTDPAAGTITSADVSQHARPGDCWTIIDGSVYDMTPFLNQHPGGSAAIAGLCGVDGTAGFRAQHGSASAPNAQLEPLKIGVLATP</sequence>
<evidence type="ECO:0000256" key="2">
    <source>
        <dbReference type="ARBA" id="ARBA00022723"/>
    </source>
</evidence>
<feature type="transmembrane region" description="Helical" evidence="5">
    <location>
        <begin position="16"/>
        <end position="38"/>
    </location>
</feature>
<feature type="domain" description="Cytochrome b5 heme-binding" evidence="6">
    <location>
        <begin position="165"/>
        <end position="242"/>
    </location>
</feature>
<keyword evidence="1" id="KW-0349">Heme</keyword>
<dbReference type="InterPro" id="IPR050668">
    <property type="entry name" value="Cytochrome_b5"/>
</dbReference>
<dbReference type="PANTHER" id="PTHR19359">
    <property type="entry name" value="CYTOCHROME B5"/>
    <property type="match status" value="1"/>
</dbReference>
<dbReference type="GO" id="GO:0016020">
    <property type="term" value="C:membrane"/>
    <property type="evidence" value="ECO:0007669"/>
    <property type="project" value="TreeGrafter"/>
</dbReference>
<gene>
    <name evidence="7" type="ORF">UFOPK1767_00236</name>
</gene>
<feature type="transmembrane region" description="Helical" evidence="5">
    <location>
        <begin position="116"/>
        <end position="136"/>
    </location>
</feature>
<evidence type="ECO:0000256" key="3">
    <source>
        <dbReference type="ARBA" id="ARBA00023004"/>
    </source>
</evidence>
<dbReference type="InterPro" id="IPR001199">
    <property type="entry name" value="Cyt_B5-like_heme/steroid-bd"/>
</dbReference>
<comment type="similarity">
    <text evidence="4">Belongs to the cytochrome b5 family.</text>
</comment>
<dbReference type="InterPro" id="IPR019251">
    <property type="entry name" value="DUF2231_TM"/>
</dbReference>
<feature type="transmembrane region" description="Helical" evidence="5">
    <location>
        <begin position="45"/>
        <end position="63"/>
    </location>
</feature>
<evidence type="ECO:0000259" key="6">
    <source>
        <dbReference type="PROSITE" id="PS50255"/>
    </source>
</evidence>
<dbReference type="GO" id="GO:0046872">
    <property type="term" value="F:metal ion binding"/>
    <property type="evidence" value="ECO:0007669"/>
    <property type="project" value="UniProtKB-KW"/>
</dbReference>
<dbReference type="GO" id="GO:0020037">
    <property type="term" value="F:heme binding"/>
    <property type="evidence" value="ECO:0007669"/>
    <property type="project" value="TreeGrafter"/>
</dbReference>
<evidence type="ECO:0000313" key="7">
    <source>
        <dbReference type="EMBL" id="CAB4579888.1"/>
    </source>
</evidence>
<organism evidence="7">
    <name type="scientific">freshwater metagenome</name>
    <dbReference type="NCBI Taxonomy" id="449393"/>
    <lineage>
        <taxon>unclassified sequences</taxon>
        <taxon>metagenomes</taxon>
        <taxon>ecological metagenomes</taxon>
    </lineage>
</organism>
<keyword evidence="3" id="KW-0408">Iron</keyword>